<dbReference type="CDD" id="cd00082">
    <property type="entry name" value="HisKA"/>
    <property type="match status" value="1"/>
</dbReference>
<comment type="caution">
    <text evidence="20">The sequence shown here is derived from an EMBL/GenBank/DDBJ whole genome shotgun (WGS) entry which is preliminary data.</text>
</comment>
<feature type="modified residue" description="4-aspartylphosphate" evidence="14">
    <location>
        <position position="501"/>
    </location>
</feature>
<evidence type="ECO:0000256" key="1">
    <source>
        <dbReference type="ARBA" id="ARBA00000085"/>
    </source>
</evidence>
<dbReference type="FunFam" id="3.30.565.10:FF:000010">
    <property type="entry name" value="Sensor histidine kinase RcsC"/>
    <property type="match status" value="1"/>
</dbReference>
<accession>A0A2W5URH9</accession>
<evidence type="ECO:0000256" key="8">
    <source>
        <dbReference type="ARBA" id="ARBA00022692"/>
    </source>
</evidence>
<evidence type="ECO:0000259" key="16">
    <source>
        <dbReference type="PROSITE" id="PS50109"/>
    </source>
</evidence>
<dbReference type="PROSITE" id="PS50110">
    <property type="entry name" value="RESPONSE_REGULATORY"/>
    <property type="match status" value="1"/>
</dbReference>
<feature type="domain" description="PAC" evidence="19">
    <location>
        <begin position="141"/>
        <end position="191"/>
    </location>
</feature>
<gene>
    <name evidence="20" type="ORF">DI533_07390</name>
</gene>
<dbReference type="Gene3D" id="3.40.50.2300">
    <property type="match status" value="1"/>
</dbReference>
<evidence type="ECO:0000256" key="2">
    <source>
        <dbReference type="ARBA" id="ARBA00004429"/>
    </source>
</evidence>
<evidence type="ECO:0000256" key="11">
    <source>
        <dbReference type="ARBA" id="ARBA00022989"/>
    </source>
</evidence>
<dbReference type="NCBIfam" id="TIGR00229">
    <property type="entry name" value="sensory_box"/>
    <property type="match status" value="1"/>
</dbReference>
<keyword evidence="10" id="KW-0547">Nucleotide-binding</keyword>
<dbReference type="EMBL" id="QFQS01000001">
    <property type="protein sequence ID" value="PZR00391.1"/>
    <property type="molecule type" value="Genomic_DNA"/>
</dbReference>
<name>A0A2W5URH9_CERSP</name>
<dbReference type="GO" id="GO:0000155">
    <property type="term" value="F:phosphorelay sensor kinase activity"/>
    <property type="evidence" value="ECO:0007669"/>
    <property type="project" value="InterPro"/>
</dbReference>
<keyword evidence="11 15" id="KW-1133">Transmembrane helix</keyword>
<evidence type="ECO:0000256" key="7">
    <source>
        <dbReference type="ARBA" id="ARBA00022679"/>
    </source>
</evidence>
<dbReference type="SMART" id="SM00387">
    <property type="entry name" value="HATPase_c"/>
    <property type="match status" value="1"/>
</dbReference>
<keyword evidence="7" id="KW-0808">Transferase</keyword>
<dbReference type="GO" id="GO:0006355">
    <property type="term" value="P:regulation of DNA-templated transcription"/>
    <property type="evidence" value="ECO:0007669"/>
    <property type="project" value="InterPro"/>
</dbReference>
<dbReference type="PRINTS" id="PR00344">
    <property type="entry name" value="BCTRLSENSOR"/>
</dbReference>
<evidence type="ECO:0000259" key="19">
    <source>
        <dbReference type="PROSITE" id="PS50113"/>
    </source>
</evidence>
<comment type="subcellular location">
    <subcellularLocation>
        <location evidence="2">Cell inner membrane</location>
        <topology evidence="2">Multi-pass membrane protein</topology>
    </subcellularLocation>
</comment>
<organism evidence="20 21">
    <name type="scientific">Cereibacter sphaeroides</name>
    <name type="common">Rhodobacter sphaeroides</name>
    <dbReference type="NCBI Taxonomy" id="1063"/>
    <lineage>
        <taxon>Bacteria</taxon>
        <taxon>Pseudomonadati</taxon>
        <taxon>Pseudomonadota</taxon>
        <taxon>Alphaproteobacteria</taxon>
        <taxon>Rhodobacterales</taxon>
        <taxon>Paracoccaceae</taxon>
        <taxon>Cereibacter</taxon>
    </lineage>
</organism>
<dbReference type="InterPro" id="IPR036641">
    <property type="entry name" value="HPT_dom_sf"/>
</dbReference>
<dbReference type="AlphaFoldDB" id="A0A2W5URH9"/>
<evidence type="ECO:0000256" key="3">
    <source>
        <dbReference type="ARBA" id="ARBA00012438"/>
    </source>
</evidence>
<dbReference type="SUPFAM" id="SSF52172">
    <property type="entry name" value="CheY-like"/>
    <property type="match status" value="1"/>
</dbReference>
<keyword evidence="12" id="KW-0902">Two-component regulatory system</keyword>
<dbReference type="CDD" id="cd17546">
    <property type="entry name" value="REC_hyHK_CKI1_RcsC-like"/>
    <property type="match status" value="1"/>
</dbReference>
<feature type="transmembrane region" description="Helical" evidence="15">
    <location>
        <begin position="27"/>
        <end position="49"/>
    </location>
</feature>
<dbReference type="CDD" id="cd00130">
    <property type="entry name" value="PAS"/>
    <property type="match status" value="1"/>
</dbReference>
<evidence type="ECO:0000256" key="5">
    <source>
        <dbReference type="ARBA" id="ARBA00022519"/>
    </source>
</evidence>
<keyword evidence="4" id="KW-1003">Cell membrane</keyword>
<evidence type="ECO:0000256" key="15">
    <source>
        <dbReference type="SAM" id="Phobius"/>
    </source>
</evidence>
<dbReference type="Pfam" id="PF02518">
    <property type="entry name" value="HATPase_c"/>
    <property type="match status" value="1"/>
</dbReference>
<evidence type="ECO:0000256" key="10">
    <source>
        <dbReference type="ARBA" id="ARBA00022840"/>
    </source>
</evidence>
<dbReference type="InterPro" id="IPR003594">
    <property type="entry name" value="HATPase_dom"/>
</dbReference>
<dbReference type="SMART" id="SM00091">
    <property type="entry name" value="PAS"/>
    <property type="match status" value="1"/>
</dbReference>
<dbReference type="PROSITE" id="PS50109">
    <property type="entry name" value="HIS_KIN"/>
    <property type="match status" value="1"/>
</dbReference>
<feature type="domain" description="Histidine kinase" evidence="16">
    <location>
        <begin position="209"/>
        <end position="430"/>
    </location>
</feature>
<dbReference type="CDD" id="cd16922">
    <property type="entry name" value="HATPase_EvgS-ArcB-TorS-like"/>
    <property type="match status" value="1"/>
</dbReference>
<dbReference type="Pfam" id="PF00072">
    <property type="entry name" value="Response_reg"/>
    <property type="match status" value="1"/>
</dbReference>
<feature type="domain" description="PAS" evidence="18">
    <location>
        <begin position="62"/>
        <end position="133"/>
    </location>
</feature>
<reference evidence="20 21" key="1">
    <citation type="submission" date="2017-08" db="EMBL/GenBank/DDBJ databases">
        <title>Infants hospitalized years apart are colonized by the same room-sourced microbial strains.</title>
        <authorList>
            <person name="Brooks B."/>
            <person name="Olm M.R."/>
            <person name="Firek B.A."/>
            <person name="Baker R."/>
            <person name="Thomas B.C."/>
            <person name="Morowitz M.J."/>
            <person name="Banfield J.F."/>
        </authorList>
    </citation>
    <scope>NUCLEOTIDE SEQUENCE [LARGE SCALE GENOMIC DNA]</scope>
    <source>
        <strain evidence="20">S2_003_000_R2_11</strain>
    </source>
</reference>
<evidence type="ECO:0000256" key="6">
    <source>
        <dbReference type="ARBA" id="ARBA00022553"/>
    </source>
</evidence>
<comment type="catalytic activity">
    <reaction evidence="1">
        <text>ATP + protein L-histidine = ADP + protein N-phospho-L-histidine.</text>
        <dbReference type="EC" id="2.7.13.3"/>
    </reaction>
</comment>
<evidence type="ECO:0000256" key="14">
    <source>
        <dbReference type="PROSITE-ProRule" id="PRU00169"/>
    </source>
</evidence>
<dbReference type="Pfam" id="PF00512">
    <property type="entry name" value="HisKA"/>
    <property type="match status" value="1"/>
</dbReference>
<dbReference type="InterPro" id="IPR000014">
    <property type="entry name" value="PAS"/>
</dbReference>
<dbReference type="InterPro" id="IPR035965">
    <property type="entry name" value="PAS-like_dom_sf"/>
</dbReference>
<dbReference type="InterPro" id="IPR000700">
    <property type="entry name" value="PAS-assoc_C"/>
</dbReference>
<dbReference type="InterPro" id="IPR036890">
    <property type="entry name" value="HATPase_C_sf"/>
</dbReference>
<dbReference type="Pfam" id="PF00989">
    <property type="entry name" value="PAS"/>
    <property type="match status" value="1"/>
</dbReference>
<dbReference type="GO" id="GO:0005886">
    <property type="term" value="C:plasma membrane"/>
    <property type="evidence" value="ECO:0007669"/>
    <property type="project" value="UniProtKB-SubCell"/>
</dbReference>
<sequence>MSLIGLDFFSAEADLQRTEMSRTLQRVAGITALLIIILSLLASVLLRLYQRSRIQALENRLTTSRLETIVTTSVDAIIVVDKEGKVLEFNPAAESIFGYSRAEAFGRLSAHLIIPPEKTAATISAIQTYLAKQNALSQQKQHIELEAMRKDGSRFMVEASVAQGQNAEGAIYVAFMRDISDRRQAERDLTEARDQALKGERAKAEFLAVMSHEMRTPLNGLLGSVDILGATTLTAPQREVLEVIETSGQVLLHHVNSVLDISSAEASAIRPDQAPFALEALVREVVANQSGLAAAGGNALEIVVVNEAVGRVVGDPARLRQILLNLVGNAVKFTRNGRITIEIEAAAAMGENRLVEIRVVDSGIGIAEADQRRVFEDFVTLDSSYGRETGGTGLGLGITQRLVTALGGTIGVESEPGQGSVFWVRLPFAQETGPVMADAADAPETIQPERRSVLIIEDNAINRFVLRSLLEEADHRVTEAVDGVEGVARAEATQHDVILMDISMPRLDGVEAAKRIRNGKGKSRKARIIAVTAHALPEELRRFYAAGIDDCLVKPVTRGALTRVLSGKSAHPAAIATEVAGLPLVDGEQLNDLLSRLDGSVAESLLRRFVAEGDDSVPRLLGCPPDPAAERLCHQLAGSAATFGARRLAATLVSLEQALRSGGPAGELQISLSELWPQTRVALAGSHPGLLALAG</sequence>
<dbReference type="InterPro" id="IPR001789">
    <property type="entry name" value="Sig_transdc_resp-reg_receiver"/>
</dbReference>
<dbReference type="Gene3D" id="1.10.287.130">
    <property type="match status" value="1"/>
</dbReference>
<dbReference type="SUPFAM" id="SSF55874">
    <property type="entry name" value="ATPase domain of HSP90 chaperone/DNA topoisomerase II/histidine kinase"/>
    <property type="match status" value="1"/>
</dbReference>
<dbReference type="SUPFAM" id="SSF55785">
    <property type="entry name" value="PYP-like sensor domain (PAS domain)"/>
    <property type="match status" value="1"/>
</dbReference>
<keyword evidence="6 14" id="KW-0597">Phosphoprotein</keyword>
<dbReference type="SUPFAM" id="SSF47226">
    <property type="entry name" value="Histidine-containing phosphotransfer domain, HPT domain"/>
    <property type="match status" value="1"/>
</dbReference>
<dbReference type="InterPro" id="IPR011006">
    <property type="entry name" value="CheY-like_superfamily"/>
</dbReference>
<evidence type="ECO:0000313" key="20">
    <source>
        <dbReference type="EMBL" id="PZR00391.1"/>
    </source>
</evidence>
<dbReference type="Proteomes" id="UP000248975">
    <property type="component" value="Unassembled WGS sequence"/>
</dbReference>
<dbReference type="InterPro" id="IPR005467">
    <property type="entry name" value="His_kinase_dom"/>
</dbReference>
<keyword evidence="10" id="KW-0067">ATP-binding</keyword>
<dbReference type="InterPro" id="IPR036097">
    <property type="entry name" value="HisK_dim/P_sf"/>
</dbReference>
<keyword evidence="8 15" id="KW-0812">Transmembrane</keyword>
<evidence type="ECO:0000256" key="13">
    <source>
        <dbReference type="ARBA" id="ARBA00023136"/>
    </source>
</evidence>
<evidence type="ECO:0000256" key="4">
    <source>
        <dbReference type="ARBA" id="ARBA00022475"/>
    </source>
</evidence>
<keyword evidence="5" id="KW-0997">Cell inner membrane</keyword>
<evidence type="ECO:0000259" key="17">
    <source>
        <dbReference type="PROSITE" id="PS50110"/>
    </source>
</evidence>
<keyword evidence="13 15" id="KW-0472">Membrane</keyword>
<evidence type="ECO:0000256" key="9">
    <source>
        <dbReference type="ARBA" id="ARBA00022777"/>
    </source>
</evidence>
<feature type="domain" description="Response regulatory" evidence="17">
    <location>
        <begin position="452"/>
        <end position="569"/>
    </location>
</feature>
<dbReference type="Gene3D" id="1.20.120.160">
    <property type="entry name" value="HPT domain"/>
    <property type="match status" value="1"/>
</dbReference>
<dbReference type="PROSITE" id="PS50112">
    <property type="entry name" value="PAS"/>
    <property type="match status" value="1"/>
</dbReference>
<proteinExistence type="predicted"/>
<protein>
    <recommendedName>
        <fullName evidence="3">histidine kinase</fullName>
        <ecNumber evidence="3">2.7.13.3</ecNumber>
    </recommendedName>
</protein>
<dbReference type="InterPro" id="IPR004358">
    <property type="entry name" value="Sig_transdc_His_kin-like_C"/>
</dbReference>
<dbReference type="Pfam" id="PF01627">
    <property type="entry name" value="Hpt"/>
    <property type="match status" value="1"/>
</dbReference>
<dbReference type="Gene3D" id="3.30.565.10">
    <property type="entry name" value="Histidine kinase-like ATPase, C-terminal domain"/>
    <property type="match status" value="1"/>
</dbReference>
<dbReference type="SMART" id="SM00448">
    <property type="entry name" value="REC"/>
    <property type="match status" value="1"/>
</dbReference>
<dbReference type="InterPro" id="IPR008207">
    <property type="entry name" value="Sig_transdc_His_kin_Hpt_dom"/>
</dbReference>
<dbReference type="InterPro" id="IPR003661">
    <property type="entry name" value="HisK_dim/P_dom"/>
</dbReference>
<dbReference type="Gene3D" id="3.30.450.20">
    <property type="entry name" value="PAS domain"/>
    <property type="match status" value="1"/>
</dbReference>
<dbReference type="PANTHER" id="PTHR43047:SF78">
    <property type="entry name" value="SENSORY_REGULATORY PROTEIN RPFC"/>
    <property type="match status" value="1"/>
</dbReference>
<keyword evidence="9 20" id="KW-0418">Kinase</keyword>
<dbReference type="PROSITE" id="PS50113">
    <property type="entry name" value="PAC"/>
    <property type="match status" value="1"/>
</dbReference>
<dbReference type="SUPFAM" id="SSF47384">
    <property type="entry name" value="Homodimeric domain of signal transducing histidine kinase"/>
    <property type="match status" value="1"/>
</dbReference>
<evidence type="ECO:0000259" key="18">
    <source>
        <dbReference type="PROSITE" id="PS50112"/>
    </source>
</evidence>
<evidence type="ECO:0000256" key="12">
    <source>
        <dbReference type="ARBA" id="ARBA00023012"/>
    </source>
</evidence>
<dbReference type="InterPro" id="IPR013767">
    <property type="entry name" value="PAS_fold"/>
</dbReference>
<evidence type="ECO:0000313" key="21">
    <source>
        <dbReference type="Proteomes" id="UP000248975"/>
    </source>
</evidence>
<dbReference type="PANTHER" id="PTHR43047">
    <property type="entry name" value="TWO-COMPONENT HISTIDINE PROTEIN KINASE"/>
    <property type="match status" value="1"/>
</dbReference>
<dbReference type="EC" id="2.7.13.3" evidence="3"/>
<dbReference type="SMART" id="SM00388">
    <property type="entry name" value="HisKA"/>
    <property type="match status" value="1"/>
</dbReference>